<dbReference type="AlphaFoldDB" id="X1ETU3"/>
<organism evidence="2">
    <name type="scientific">marine sediment metagenome</name>
    <dbReference type="NCBI Taxonomy" id="412755"/>
    <lineage>
        <taxon>unclassified sequences</taxon>
        <taxon>metagenomes</taxon>
        <taxon>ecological metagenomes</taxon>
    </lineage>
</organism>
<proteinExistence type="predicted"/>
<evidence type="ECO:0000259" key="1">
    <source>
        <dbReference type="Pfam" id="PF01326"/>
    </source>
</evidence>
<dbReference type="Gene3D" id="3.30.470.20">
    <property type="entry name" value="ATP-grasp fold, B domain"/>
    <property type="match status" value="1"/>
</dbReference>
<dbReference type="GO" id="GO:0016301">
    <property type="term" value="F:kinase activity"/>
    <property type="evidence" value="ECO:0007669"/>
    <property type="project" value="InterPro"/>
</dbReference>
<feature type="non-terminal residue" evidence="2">
    <location>
        <position position="292"/>
    </location>
</feature>
<protein>
    <recommendedName>
        <fullName evidence="1">Pyruvate phosphate dikinase AMP/ATP-binding domain-containing protein</fullName>
    </recommendedName>
</protein>
<dbReference type="EMBL" id="BARU01010683">
    <property type="protein sequence ID" value="GAH35972.1"/>
    <property type="molecule type" value="Genomic_DNA"/>
</dbReference>
<dbReference type="PANTHER" id="PTHR22931">
    <property type="entry name" value="PHOSPHOENOLPYRUVATE DIKINASE-RELATED"/>
    <property type="match status" value="1"/>
</dbReference>
<feature type="domain" description="Pyruvate phosphate dikinase AMP/ATP-binding" evidence="1">
    <location>
        <begin position="65"/>
        <end position="154"/>
    </location>
</feature>
<accession>X1ETU3</accession>
<dbReference type="SUPFAM" id="SSF56059">
    <property type="entry name" value="Glutathione synthetase ATP-binding domain-like"/>
    <property type="match status" value="1"/>
</dbReference>
<reference evidence="2" key="1">
    <citation type="journal article" date="2014" name="Front. Microbiol.">
        <title>High frequency of phylogenetically diverse reductive dehalogenase-homologous genes in deep subseafloor sedimentary metagenomes.</title>
        <authorList>
            <person name="Kawai M."/>
            <person name="Futagami T."/>
            <person name="Toyoda A."/>
            <person name="Takaki Y."/>
            <person name="Nishi S."/>
            <person name="Hori S."/>
            <person name="Arai W."/>
            <person name="Tsubouchi T."/>
            <person name="Morono Y."/>
            <person name="Uchiyama I."/>
            <person name="Ito T."/>
            <person name="Fujiyama A."/>
            <person name="Inagaki F."/>
            <person name="Takami H."/>
        </authorList>
    </citation>
    <scope>NUCLEOTIDE SEQUENCE</scope>
    <source>
        <strain evidence="2">Expedition CK06-06</strain>
    </source>
</reference>
<dbReference type="GO" id="GO:0005524">
    <property type="term" value="F:ATP binding"/>
    <property type="evidence" value="ECO:0007669"/>
    <property type="project" value="InterPro"/>
</dbReference>
<feature type="non-terminal residue" evidence="2">
    <location>
        <position position="1"/>
    </location>
</feature>
<dbReference type="PANTHER" id="PTHR22931:SF9">
    <property type="entry name" value="PYRUVATE, PHOSPHATE DIKINASE 1, CHLOROPLASTIC"/>
    <property type="match status" value="1"/>
</dbReference>
<evidence type="ECO:0000313" key="2">
    <source>
        <dbReference type="EMBL" id="GAH35972.1"/>
    </source>
</evidence>
<dbReference type="InterPro" id="IPR002192">
    <property type="entry name" value="PPDK_AMP/ATP-bd"/>
</dbReference>
<dbReference type="GO" id="GO:0050242">
    <property type="term" value="F:pyruvate, phosphate dikinase activity"/>
    <property type="evidence" value="ECO:0007669"/>
    <property type="project" value="InterPro"/>
</dbReference>
<name>X1ETU3_9ZZZZ</name>
<dbReference type="Gene3D" id="3.30.1490.20">
    <property type="entry name" value="ATP-grasp fold, A domain"/>
    <property type="match status" value="1"/>
</dbReference>
<dbReference type="Pfam" id="PF01326">
    <property type="entry name" value="PPDK_N"/>
    <property type="match status" value="1"/>
</dbReference>
<comment type="caution">
    <text evidence="2">The sequence shown here is derived from an EMBL/GenBank/DDBJ whole genome shotgun (WGS) entry which is preliminary data.</text>
</comment>
<gene>
    <name evidence="2" type="ORF">S03H2_20298</name>
</gene>
<sequence length="292" mass="33858">YRRLLQNWGMAHGIMRDEFDKTIVNFKKLYKVKEKKTFSNEQMKAIALSYKDLLGEYGVKLEEDPFEQLIQAIIFVFQSWYNKRAQIYRKKLQIAEEWGTAVIVQEMVFGNIDSESGTGVIFTKVPFEKSSEIVLYGDFSRRSQGEDIVSGLVHTLPVSEFQHRKSPHSKGNSLEEQFPEIYQELLRLAKELVYKRGYEHQEIEFTFKSKSKKDLYILQTRNYNLQDKETIPVFTDPAIHTCLIGTGIGIGRGAMNGIVAFDMIDLEMLAKKYPYKNKILIRPDTVPDDIAM</sequence>
<dbReference type="InterPro" id="IPR010121">
    <property type="entry name" value="Pyruvate_phosphate_dikinase"/>
</dbReference>
<dbReference type="InterPro" id="IPR013815">
    <property type="entry name" value="ATP_grasp_subdomain_1"/>
</dbReference>